<organism evidence="1 2">
    <name type="scientific">Strigamia maritima</name>
    <name type="common">European centipede</name>
    <name type="synonym">Geophilus maritimus</name>
    <dbReference type="NCBI Taxonomy" id="126957"/>
    <lineage>
        <taxon>Eukaryota</taxon>
        <taxon>Metazoa</taxon>
        <taxon>Ecdysozoa</taxon>
        <taxon>Arthropoda</taxon>
        <taxon>Myriapoda</taxon>
        <taxon>Chilopoda</taxon>
        <taxon>Pleurostigmophora</taxon>
        <taxon>Geophilomorpha</taxon>
        <taxon>Linotaeniidae</taxon>
        <taxon>Strigamia</taxon>
    </lineage>
</organism>
<dbReference type="HOGENOM" id="CLU_2349350_0_0_1"/>
<dbReference type="EMBL" id="AFFK01020684">
    <property type="status" value="NOT_ANNOTATED_CDS"/>
    <property type="molecule type" value="Genomic_DNA"/>
</dbReference>
<reference evidence="2" key="1">
    <citation type="submission" date="2011-05" db="EMBL/GenBank/DDBJ databases">
        <authorList>
            <person name="Richards S.R."/>
            <person name="Qu J."/>
            <person name="Jiang H."/>
            <person name="Jhangiani S.N."/>
            <person name="Agravi P."/>
            <person name="Goodspeed R."/>
            <person name="Gross S."/>
            <person name="Mandapat C."/>
            <person name="Jackson L."/>
            <person name="Mathew T."/>
            <person name="Pu L."/>
            <person name="Thornton R."/>
            <person name="Saada N."/>
            <person name="Wilczek-Boney K.B."/>
            <person name="Lee S."/>
            <person name="Kovar C."/>
            <person name="Wu Y."/>
            <person name="Scherer S.E."/>
            <person name="Worley K.C."/>
            <person name="Muzny D.M."/>
            <person name="Gibbs R."/>
        </authorList>
    </citation>
    <scope>NUCLEOTIDE SEQUENCE</scope>
    <source>
        <strain evidence="2">Brora</strain>
    </source>
</reference>
<name>T1J0X7_STRMM</name>
<accession>T1J0X7</accession>
<keyword evidence="2" id="KW-1185">Reference proteome</keyword>
<evidence type="ECO:0000313" key="2">
    <source>
        <dbReference type="Proteomes" id="UP000014500"/>
    </source>
</evidence>
<protein>
    <submittedName>
        <fullName evidence="1">Uncharacterized protein</fullName>
    </submittedName>
</protein>
<evidence type="ECO:0000313" key="1">
    <source>
        <dbReference type="EnsemblMetazoa" id="SMAR007189-PA"/>
    </source>
</evidence>
<sequence length="97" mass="11065">MTVKPRSVRTNGSFAHEMINRVVVQDNPSIVAPMMQQLITRRHTHTVGSVQLLLPNHIMMMMISEQFLQLMLLLIVFLRCSDGINYSSNDRLSRAAL</sequence>
<dbReference type="Proteomes" id="UP000014500">
    <property type="component" value="Unassembled WGS sequence"/>
</dbReference>
<proteinExistence type="predicted"/>
<dbReference type="EnsemblMetazoa" id="SMAR007189-RA">
    <property type="protein sequence ID" value="SMAR007189-PA"/>
    <property type="gene ID" value="SMAR007189"/>
</dbReference>
<dbReference type="AlphaFoldDB" id="T1J0X7"/>
<reference evidence="1" key="2">
    <citation type="submission" date="2015-02" db="UniProtKB">
        <authorList>
            <consortium name="EnsemblMetazoa"/>
        </authorList>
    </citation>
    <scope>IDENTIFICATION</scope>
</reference>